<dbReference type="HOGENOM" id="CLU_027441_0_0_1"/>
<protein>
    <submittedName>
        <fullName evidence="3">Integral membrane protein</fullName>
    </submittedName>
</protein>
<name>F0XFV5_GROCL</name>
<dbReference type="GeneID" id="25974155"/>
<dbReference type="AlphaFoldDB" id="F0XFV5"/>
<gene>
    <name evidence="3" type="ORF">CMQ_1293</name>
</gene>
<dbReference type="InParanoid" id="F0XFV5"/>
<keyword evidence="4" id="KW-1185">Reference proteome</keyword>
<dbReference type="EMBL" id="GL629765">
    <property type="protein sequence ID" value="EFX04365.1"/>
    <property type="molecule type" value="Genomic_DNA"/>
</dbReference>
<dbReference type="eggNOG" id="ENOG502QWIR">
    <property type="taxonomic scope" value="Eukaryota"/>
</dbReference>
<feature type="region of interest" description="Disordered" evidence="1">
    <location>
        <begin position="567"/>
        <end position="589"/>
    </location>
</feature>
<keyword evidence="2" id="KW-0812">Transmembrane</keyword>
<evidence type="ECO:0000313" key="4">
    <source>
        <dbReference type="Proteomes" id="UP000007796"/>
    </source>
</evidence>
<dbReference type="OrthoDB" id="2603at2759"/>
<keyword evidence="2" id="KW-0472">Membrane</keyword>
<organism evidence="4">
    <name type="scientific">Grosmannia clavigera (strain kw1407 / UAMH 11150)</name>
    <name type="common">Blue stain fungus</name>
    <name type="synonym">Graphiocladiella clavigera</name>
    <dbReference type="NCBI Taxonomy" id="655863"/>
    <lineage>
        <taxon>Eukaryota</taxon>
        <taxon>Fungi</taxon>
        <taxon>Dikarya</taxon>
        <taxon>Ascomycota</taxon>
        <taxon>Pezizomycotina</taxon>
        <taxon>Sordariomycetes</taxon>
        <taxon>Sordariomycetidae</taxon>
        <taxon>Ophiostomatales</taxon>
        <taxon>Ophiostomataceae</taxon>
        <taxon>Leptographium</taxon>
    </lineage>
</organism>
<proteinExistence type="predicted"/>
<dbReference type="Proteomes" id="UP000007796">
    <property type="component" value="Unassembled WGS sequence"/>
</dbReference>
<feature type="transmembrane region" description="Helical" evidence="2">
    <location>
        <begin position="151"/>
        <end position="175"/>
    </location>
</feature>
<sequence>MGLTAIGTGLGHATVASDASGPVRFMNPTTRYVAVPKVHAGSVAAGRSGKRGKKTAELPQCTSTATPASPKVRHQVYHIWRSRDNRKGRHAVVVSRAFYLHSLRQRIHDLEHEEKRAAAARHAAALRATSSLRETLRGIGKMAVRWPVWDISFDIALFFTLGSAIWVINAFFVWLPLQAPATSFANESGTGGGTTALAGGTVFVVGALLGMLEAVNENDGDCFGWALEEAMATVGTNGNPLLLLLLPRPDACRHHQAQRWRLLGSKAEDDTANGARRRQWSWCPSWHELRTHYLHDIGFWACAIQVVAATIFWIACFTGLPPAFDRLSLAAQNGIYWLPQVVGGTGFVVSSLLFMLETQPCWYRPAPGLLGWHIGFWNLVGSLGFTLCGAFGFAATQSADMNYAAALSSFIGSWAFLVGSVIQCHNATGNWARLSATGGYTLASSLRAASGSRLLPPAAKGVQRRRCLAAADRDCGTGSLLDRYCVPALQFAEPLDPETPIKAEKAKKHDSPIVAAAFGLQLTPYEAECPCKYGCQRTYDEKVVQADCTDSDQDDLDLDPDLKLTEAEAGRGDDDTRCSPGGGFGGGVAQPWDEEEAAVLCNLSGTILTTEIPAAVGCIA</sequence>
<accession>F0XFV5</accession>
<reference evidence="3 4" key="1">
    <citation type="journal article" date="2011" name="Proc. Natl. Acad. Sci. U.S.A.">
        <title>Genome and transcriptome analyses of the mountain pine beetle-fungal symbiont Grosmannia clavigera, a lodgepole pine pathogen.</title>
        <authorList>
            <person name="DiGuistini S."/>
            <person name="Wang Y."/>
            <person name="Liao N.Y."/>
            <person name="Taylor G."/>
            <person name="Tanguay P."/>
            <person name="Feau N."/>
            <person name="Henrissat B."/>
            <person name="Chan S.K."/>
            <person name="Hesse-Orce U."/>
            <person name="Alamouti S.M."/>
            <person name="Tsui C.K.M."/>
            <person name="Docking R.T."/>
            <person name="Levasseur A."/>
            <person name="Haridas S."/>
            <person name="Robertson G."/>
            <person name="Birol I."/>
            <person name="Holt R.A."/>
            <person name="Marra M.A."/>
            <person name="Hamelin R.C."/>
            <person name="Hirst M."/>
            <person name="Jones S.J.M."/>
            <person name="Bohlmann J."/>
            <person name="Breuil C."/>
        </authorList>
    </citation>
    <scope>NUCLEOTIDE SEQUENCE [LARGE SCALE GENOMIC DNA]</scope>
    <source>
        <strain evidence="4">kw1407 / UAMH 11150</strain>
    </source>
</reference>
<evidence type="ECO:0000313" key="3">
    <source>
        <dbReference type="EMBL" id="EFX04365.1"/>
    </source>
</evidence>
<keyword evidence="2" id="KW-1133">Transmembrane helix</keyword>
<feature type="transmembrane region" description="Helical" evidence="2">
    <location>
        <begin position="195"/>
        <end position="215"/>
    </location>
</feature>
<evidence type="ECO:0000256" key="1">
    <source>
        <dbReference type="SAM" id="MobiDB-lite"/>
    </source>
</evidence>
<feature type="compositionally biased region" description="Basic and acidic residues" evidence="1">
    <location>
        <begin position="567"/>
        <end position="577"/>
    </location>
</feature>
<feature type="transmembrane region" description="Helical" evidence="2">
    <location>
        <begin position="376"/>
        <end position="395"/>
    </location>
</feature>
<feature type="transmembrane region" description="Helical" evidence="2">
    <location>
        <begin position="335"/>
        <end position="356"/>
    </location>
</feature>
<dbReference type="RefSeq" id="XP_014173847.1">
    <property type="nucleotide sequence ID" value="XM_014318372.1"/>
</dbReference>
<dbReference type="STRING" id="655863.F0XFV5"/>
<feature type="transmembrane region" description="Helical" evidence="2">
    <location>
        <begin position="297"/>
        <end position="315"/>
    </location>
</feature>
<feature type="transmembrane region" description="Helical" evidence="2">
    <location>
        <begin position="401"/>
        <end position="422"/>
    </location>
</feature>
<evidence type="ECO:0000256" key="2">
    <source>
        <dbReference type="SAM" id="Phobius"/>
    </source>
</evidence>